<dbReference type="FunFam" id="1.25.40.10:FF:000627">
    <property type="entry name" value="Pentatricopeptide repeat-containing protein"/>
    <property type="match status" value="1"/>
</dbReference>
<name>A0A9Q1GJX6_9CARY</name>
<sequence>MTLGAQSQEEHRVYVLSASFCLCERETALSTMLNGRKGCPEVLEVKKIHGLSFKFGLEVDEFIGSALVNCYLKFGAMNEAYEVFDELPVRDVVLWNAMINGYVHIGEFRMALAVFHRMNEDKAVPNNFTVTGVVSALAMGADLDNGLVIHGFVIKKGYESFLAVSNALIDMYGKCKCIDSAVWIFGLMVERDIFSWNTLLSVHELSGDHHRTMDIFRQMLSAGGRPDLVTIVTVLPACSHLGALMHVKEIHRYMILYGIGSTGDEKDFNNILVNNALLDIYVKCGSMMYAYKLFGKMNVRDVASWNIMIMGYGMHGHGNEALLMFDSMCAEGIKPDEVTFIGVLSACSHVGLVSHGCEYLSQMDSVYGLVPTIEHYVCVIDMLGRAGQLDEAYELLVTMPIECNAVAWRAFLAACTLHGNAYLAEVASKNIFELEPEHCGNYVLTSNAYGAIGRYEEVSDVRLTMREQNIKKKPGYSWIKVNNSVHVFVTCDCDHPEANSVYTSLDSLIAPLREHGYVLTI</sequence>
<dbReference type="Pfam" id="PF13041">
    <property type="entry name" value="PPR_2"/>
    <property type="match status" value="2"/>
</dbReference>
<feature type="repeat" description="PPR" evidence="2">
    <location>
        <begin position="301"/>
        <end position="335"/>
    </location>
</feature>
<dbReference type="PANTHER" id="PTHR47926">
    <property type="entry name" value="PENTATRICOPEPTIDE REPEAT-CONTAINING PROTEIN"/>
    <property type="match status" value="1"/>
</dbReference>
<reference evidence="3" key="1">
    <citation type="submission" date="2022-04" db="EMBL/GenBank/DDBJ databases">
        <title>Carnegiea gigantea Genome sequencing and assembly v2.</title>
        <authorList>
            <person name="Copetti D."/>
            <person name="Sanderson M.J."/>
            <person name="Burquez A."/>
            <person name="Wojciechowski M.F."/>
        </authorList>
    </citation>
    <scope>NUCLEOTIDE SEQUENCE</scope>
    <source>
        <strain evidence="3">SGP5-SGP5p</strain>
        <tissue evidence="3">Aerial part</tissue>
    </source>
</reference>
<dbReference type="NCBIfam" id="TIGR00756">
    <property type="entry name" value="PPR"/>
    <property type="match status" value="3"/>
</dbReference>
<feature type="repeat" description="PPR" evidence="2">
    <location>
        <begin position="91"/>
        <end position="125"/>
    </location>
</feature>
<dbReference type="AlphaFoldDB" id="A0A9Q1GJX6"/>
<dbReference type="InterPro" id="IPR011990">
    <property type="entry name" value="TPR-like_helical_dom_sf"/>
</dbReference>
<dbReference type="Gene3D" id="1.25.40.10">
    <property type="entry name" value="Tetratricopeptide repeat domain"/>
    <property type="match status" value="3"/>
</dbReference>
<dbReference type="PANTHER" id="PTHR47926:SF347">
    <property type="entry name" value="PENTATRICOPEPTIDE REPEAT-CONTAINING PROTEIN"/>
    <property type="match status" value="1"/>
</dbReference>
<dbReference type="InterPro" id="IPR002885">
    <property type="entry name" value="PPR_rpt"/>
</dbReference>
<comment type="caution">
    <text evidence="3">The sequence shown here is derived from an EMBL/GenBank/DDBJ whole genome shotgun (WGS) entry which is preliminary data.</text>
</comment>
<proteinExistence type="predicted"/>
<dbReference type="OrthoDB" id="631241at2759"/>
<gene>
    <name evidence="3" type="ORF">Cgig2_010633</name>
</gene>
<dbReference type="Pfam" id="PF20431">
    <property type="entry name" value="E_motif"/>
    <property type="match status" value="1"/>
</dbReference>
<evidence type="ECO:0000313" key="3">
    <source>
        <dbReference type="EMBL" id="KAJ8422512.1"/>
    </source>
</evidence>
<dbReference type="EMBL" id="JAKOGI010002236">
    <property type="protein sequence ID" value="KAJ8422512.1"/>
    <property type="molecule type" value="Genomic_DNA"/>
</dbReference>
<dbReference type="Proteomes" id="UP001153076">
    <property type="component" value="Unassembled WGS sequence"/>
</dbReference>
<dbReference type="FunFam" id="1.25.40.10:FF:000090">
    <property type="entry name" value="Pentatricopeptide repeat-containing protein, chloroplastic"/>
    <property type="match status" value="1"/>
</dbReference>
<keyword evidence="4" id="KW-1185">Reference proteome</keyword>
<accession>A0A9Q1GJX6</accession>
<dbReference type="GO" id="GO:0009451">
    <property type="term" value="P:RNA modification"/>
    <property type="evidence" value="ECO:0007669"/>
    <property type="project" value="InterPro"/>
</dbReference>
<feature type="repeat" description="PPR" evidence="2">
    <location>
        <begin position="192"/>
        <end position="226"/>
    </location>
</feature>
<organism evidence="3 4">
    <name type="scientific">Carnegiea gigantea</name>
    <dbReference type="NCBI Taxonomy" id="171969"/>
    <lineage>
        <taxon>Eukaryota</taxon>
        <taxon>Viridiplantae</taxon>
        <taxon>Streptophyta</taxon>
        <taxon>Embryophyta</taxon>
        <taxon>Tracheophyta</taxon>
        <taxon>Spermatophyta</taxon>
        <taxon>Magnoliopsida</taxon>
        <taxon>eudicotyledons</taxon>
        <taxon>Gunneridae</taxon>
        <taxon>Pentapetalae</taxon>
        <taxon>Caryophyllales</taxon>
        <taxon>Cactineae</taxon>
        <taxon>Cactaceae</taxon>
        <taxon>Cactoideae</taxon>
        <taxon>Echinocereeae</taxon>
        <taxon>Carnegiea</taxon>
    </lineage>
</organism>
<evidence type="ECO:0008006" key="5">
    <source>
        <dbReference type="Google" id="ProtNLM"/>
    </source>
</evidence>
<protein>
    <recommendedName>
        <fullName evidence="5">Pentatricopeptide repeat-containing protein</fullName>
    </recommendedName>
</protein>
<evidence type="ECO:0000256" key="2">
    <source>
        <dbReference type="PROSITE-ProRule" id="PRU00708"/>
    </source>
</evidence>
<dbReference type="GO" id="GO:0003723">
    <property type="term" value="F:RNA binding"/>
    <property type="evidence" value="ECO:0007669"/>
    <property type="project" value="InterPro"/>
</dbReference>
<dbReference type="InterPro" id="IPR046960">
    <property type="entry name" value="PPR_At4g14850-like_plant"/>
</dbReference>
<dbReference type="InterPro" id="IPR046848">
    <property type="entry name" value="E_motif"/>
</dbReference>
<evidence type="ECO:0000313" key="4">
    <source>
        <dbReference type="Proteomes" id="UP001153076"/>
    </source>
</evidence>
<evidence type="ECO:0000256" key="1">
    <source>
        <dbReference type="ARBA" id="ARBA00022737"/>
    </source>
</evidence>
<dbReference type="Pfam" id="PF01535">
    <property type="entry name" value="PPR"/>
    <property type="match status" value="4"/>
</dbReference>
<dbReference type="PROSITE" id="PS51375">
    <property type="entry name" value="PPR"/>
    <property type="match status" value="3"/>
</dbReference>
<dbReference type="FunFam" id="1.25.40.10:FF:000381">
    <property type="entry name" value="Pentatricopeptide repeat-containing protein"/>
    <property type="match status" value="1"/>
</dbReference>
<keyword evidence="1" id="KW-0677">Repeat</keyword>